<dbReference type="PANTHER" id="PTHR43084:SF1">
    <property type="entry name" value="PERSULFIDE DIOXYGENASE ETHE1, MITOCHONDRIAL"/>
    <property type="match status" value="1"/>
</dbReference>
<proteinExistence type="predicted"/>
<dbReference type="CDD" id="cd07724">
    <property type="entry name" value="POD-like_MBL-fold"/>
    <property type="match status" value="1"/>
</dbReference>
<dbReference type="SMART" id="SM00450">
    <property type="entry name" value="RHOD"/>
    <property type="match status" value="1"/>
</dbReference>
<feature type="domain" description="Rhodanese" evidence="2">
    <location>
        <begin position="362"/>
        <end position="418"/>
    </location>
</feature>
<evidence type="ECO:0000313" key="4">
    <source>
        <dbReference type="Proteomes" id="UP000199564"/>
    </source>
</evidence>
<dbReference type="GO" id="GO:0050313">
    <property type="term" value="F:sulfur dioxygenase activity"/>
    <property type="evidence" value="ECO:0007669"/>
    <property type="project" value="InterPro"/>
</dbReference>
<dbReference type="SUPFAM" id="SSF52821">
    <property type="entry name" value="Rhodanese/Cell cycle control phosphatase"/>
    <property type="match status" value="2"/>
</dbReference>
<dbReference type="Proteomes" id="UP000199564">
    <property type="component" value="Unassembled WGS sequence"/>
</dbReference>
<dbReference type="STRING" id="226506.SAMN04488519_104219"/>
<evidence type="ECO:0000259" key="2">
    <source>
        <dbReference type="PROSITE" id="PS50206"/>
    </source>
</evidence>
<dbReference type="InterPro" id="IPR051682">
    <property type="entry name" value="Mito_Persulfide_Diox"/>
</dbReference>
<evidence type="ECO:0000313" key="3">
    <source>
        <dbReference type="EMBL" id="SFO18873.1"/>
    </source>
</evidence>
<dbReference type="GO" id="GO:0046872">
    <property type="term" value="F:metal ion binding"/>
    <property type="evidence" value="ECO:0007669"/>
    <property type="project" value="UniProtKB-KW"/>
</dbReference>
<dbReference type="Pfam" id="PF00753">
    <property type="entry name" value="Lactamase_B"/>
    <property type="match status" value="1"/>
</dbReference>
<dbReference type="EMBL" id="FOVW01000004">
    <property type="protein sequence ID" value="SFO18873.1"/>
    <property type="molecule type" value="Genomic_DNA"/>
</dbReference>
<dbReference type="InterPro" id="IPR036873">
    <property type="entry name" value="Rhodanese-like_dom_sf"/>
</dbReference>
<dbReference type="InterPro" id="IPR036866">
    <property type="entry name" value="RibonucZ/Hydroxyglut_hydro"/>
</dbReference>
<dbReference type="SUPFAM" id="SSF56281">
    <property type="entry name" value="Metallo-hydrolase/oxidoreductase"/>
    <property type="match status" value="1"/>
</dbReference>
<dbReference type="InterPro" id="IPR001279">
    <property type="entry name" value="Metallo-B-lactamas"/>
</dbReference>
<dbReference type="Gene3D" id="3.40.250.10">
    <property type="entry name" value="Rhodanese-like domain"/>
    <property type="match status" value="2"/>
</dbReference>
<gene>
    <name evidence="3" type="ORF">SAMN04488519_104219</name>
</gene>
<dbReference type="FunFam" id="3.60.15.10:FF:000030">
    <property type="entry name" value="Metallo-beta-lactamase family protein"/>
    <property type="match status" value="1"/>
</dbReference>
<dbReference type="PANTHER" id="PTHR43084">
    <property type="entry name" value="PERSULFIDE DIOXYGENASE ETHE1"/>
    <property type="match status" value="1"/>
</dbReference>
<keyword evidence="4" id="KW-1185">Reference proteome</keyword>
<dbReference type="GO" id="GO:0070813">
    <property type="term" value="P:hydrogen sulfide metabolic process"/>
    <property type="evidence" value="ECO:0007669"/>
    <property type="project" value="TreeGrafter"/>
</dbReference>
<sequence>MNIKQFYDEGLAHASYAIESEGLIALVDPGRNPNPYYDFAETYGGKIVAVIETHPHADFVSSHLEFHQNEDATIYVSKLVEADYPHSSFDEGDSFKLGKLSFHALHTPGHSPDSISVILKDENGKDYALFSGDTLFIGDVGRPDLREKAGNMKAQRKELAQMMYKTVQTKLKPLSDDIIVYPAHGAGSLCGKNLSDERQSTIGEQRENNWAFGDLDEKSFVNSLLEGQPYIPKYFSYDVDMNKTGAPAYKRSISRVGIWSEGASISEGSLIIDARKKEAFAEGHIPGSINIMNGAKFETWLGSIVSPEEHFFLVSDSIAELEDLINKASKIGYEQLIKAAVINPKGMSARESSFNVDEFKTNPDKFTIVDIRSRDENHNSPIFEKAMNIPLQELRERTVEIPDEKPILVHCAGGYRSAAGSSIVAGQKQNVEVFDFSEEIKNFQ</sequence>
<organism evidence="3 4">
    <name type="scientific">Algoriphagus ornithinivorans</name>
    <dbReference type="NCBI Taxonomy" id="226506"/>
    <lineage>
        <taxon>Bacteria</taxon>
        <taxon>Pseudomonadati</taxon>
        <taxon>Bacteroidota</taxon>
        <taxon>Cytophagia</taxon>
        <taxon>Cytophagales</taxon>
        <taxon>Cyclobacteriaceae</taxon>
        <taxon>Algoriphagus</taxon>
    </lineage>
</organism>
<dbReference type="PROSITE" id="PS50206">
    <property type="entry name" value="RHODANESE_3"/>
    <property type="match status" value="2"/>
</dbReference>
<reference evidence="4" key="1">
    <citation type="submission" date="2016-10" db="EMBL/GenBank/DDBJ databases">
        <authorList>
            <person name="Varghese N."/>
            <person name="Submissions S."/>
        </authorList>
    </citation>
    <scope>NUCLEOTIDE SEQUENCE [LARGE SCALE GENOMIC DNA]</scope>
    <source>
        <strain evidence="4">DSM 15282</strain>
    </source>
</reference>
<dbReference type="Gene3D" id="3.60.15.10">
    <property type="entry name" value="Ribonuclease Z/Hydroxyacylglutathione hydrolase-like"/>
    <property type="match status" value="1"/>
</dbReference>
<protein>
    <submittedName>
        <fullName evidence="3">Glyoxylase, beta-lactamase superfamily II</fullName>
    </submittedName>
</protein>
<dbReference type="SMART" id="SM00849">
    <property type="entry name" value="Lactamase_B"/>
    <property type="match status" value="1"/>
</dbReference>
<accession>A0A1I5F5B0</accession>
<name>A0A1I5F5B0_9BACT</name>
<dbReference type="AlphaFoldDB" id="A0A1I5F5B0"/>
<dbReference type="RefSeq" id="WP_091652624.1">
    <property type="nucleotide sequence ID" value="NZ_FOVW01000004.1"/>
</dbReference>
<dbReference type="InterPro" id="IPR044528">
    <property type="entry name" value="POD-like_MBL-fold"/>
</dbReference>
<keyword evidence="1" id="KW-0479">Metal-binding</keyword>
<dbReference type="Pfam" id="PF00581">
    <property type="entry name" value="Rhodanese"/>
    <property type="match status" value="2"/>
</dbReference>
<feature type="domain" description="Rhodanese" evidence="2">
    <location>
        <begin position="265"/>
        <end position="304"/>
    </location>
</feature>
<dbReference type="CDD" id="cd00158">
    <property type="entry name" value="RHOD"/>
    <property type="match status" value="1"/>
</dbReference>
<dbReference type="InterPro" id="IPR001763">
    <property type="entry name" value="Rhodanese-like_dom"/>
</dbReference>
<dbReference type="GO" id="GO:0006749">
    <property type="term" value="P:glutathione metabolic process"/>
    <property type="evidence" value="ECO:0007669"/>
    <property type="project" value="InterPro"/>
</dbReference>
<evidence type="ECO:0000256" key="1">
    <source>
        <dbReference type="ARBA" id="ARBA00022723"/>
    </source>
</evidence>